<evidence type="ECO:0000256" key="1">
    <source>
        <dbReference type="ARBA" id="ARBA00004976"/>
    </source>
</evidence>
<comment type="subunit">
    <text evidence="3">Homotetramer.</text>
</comment>
<dbReference type="eggNOG" id="COG2357">
    <property type="taxonomic scope" value="Bacteria"/>
</dbReference>
<keyword evidence="6" id="KW-0418">Kinase</keyword>
<dbReference type="Pfam" id="PF04607">
    <property type="entry name" value="RelA_SpoT"/>
    <property type="match status" value="1"/>
</dbReference>
<protein>
    <submittedName>
        <fullName evidence="10">RelA SpoT domain-containing protein</fullName>
    </submittedName>
</protein>
<dbReference type="GO" id="GO:0016301">
    <property type="term" value="F:kinase activity"/>
    <property type="evidence" value="ECO:0007669"/>
    <property type="project" value="UniProtKB-KW"/>
</dbReference>
<comment type="caution">
    <text evidence="10">The sequence shown here is derived from an EMBL/GenBank/DDBJ whole genome shotgun (WGS) entry which is preliminary data.</text>
</comment>
<evidence type="ECO:0000313" key="11">
    <source>
        <dbReference type="Proteomes" id="UP000051324"/>
    </source>
</evidence>
<evidence type="ECO:0000256" key="3">
    <source>
        <dbReference type="ARBA" id="ARBA00011881"/>
    </source>
</evidence>
<comment type="pathway">
    <text evidence="1">Purine metabolism; ppGpp biosynthesis; ppGpp from GTP: step 1/2.</text>
</comment>
<evidence type="ECO:0000256" key="7">
    <source>
        <dbReference type="ARBA" id="ARBA00022840"/>
    </source>
</evidence>
<dbReference type="STRING" id="1423724.FC32_GL000794"/>
<evidence type="ECO:0000313" key="10">
    <source>
        <dbReference type="EMBL" id="KRL83540.1"/>
    </source>
</evidence>
<dbReference type="GO" id="GO:0015970">
    <property type="term" value="P:guanosine tetraphosphate biosynthetic process"/>
    <property type="evidence" value="ECO:0007669"/>
    <property type="project" value="UniProtKB-UniPathway"/>
</dbReference>
<dbReference type="SMART" id="SM00954">
    <property type="entry name" value="RelA_SpoT"/>
    <property type="match status" value="1"/>
</dbReference>
<dbReference type="InterPro" id="IPR052366">
    <property type="entry name" value="GTP_Pyrophosphokinase"/>
</dbReference>
<dbReference type="SUPFAM" id="SSF81301">
    <property type="entry name" value="Nucleotidyltransferase"/>
    <property type="match status" value="1"/>
</dbReference>
<keyword evidence="8" id="KW-0175">Coiled coil</keyword>
<dbReference type="PANTHER" id="PTHR47837:SF1">
    <property type="entry name" value="GTP PYROPHOSPHOKINASE YJBM"/>
    <property type="match status" value="1"/>
</dbReference>
<dbReference type="UniPathway" id="UPA00908">
    <property type="reaction ID" value="UER00884"/>
</dbReference>
<evidence type="ECO:0000256" key="8">
    <source>
        <dbReference type="SAM" id="Coils"/>
    </source>
</evidence>
<dbReference type="InterPro" id="IPR043519">
    <property type="entry name" value="NT_sf"/>
</dbReference>
<dbReference type="GO" id="GO:0005524">
    <property type="term" value="F:ATP binding"/>
    <property type="evidence" value="ECO:0007669"/>
    <property type="project" value="UniProtKB-KW"/>
</dbReference>
<dbReference type="Gene3D" id="1.10.287.860">
    <property type="entry name" value="Nucleotidyltransferase"/>
    <property type="match status" value="1"/>
</dbReference>
<dbReference type="Proteomes" id="UP000051324">
    <property type="component" value="Unassembled WGS sequence"/>
</dbReference>
<sequence length="209" mass="25008">MEDDWSRFFEPYEQAVNELKLKLRALRAQFKKAGNRSPIEYVTGRVKPKASILEKMNRRRIKEARLEQDMEDIAGIRIMCQFVEDIYRVVELLRKRQDMQVVEERDYIKVRKDSGYRSYHLVVLYPVQLIDEQKMIKVEIQIRTLAMNFWATIEHSLNYKYQGDIPPEIAQRLQKSAEIAFALDQEMSSIREEVNEAQHLFENKEKHLK</sequence>
<keyword evidence="5" id="KW-0547">Nucleotide-binding</keyword>
<dbReference type="PANTHER" id="PTHR47837">
    <property type="entry name" value="GTP PYROPHOSPHOKINASE YJBM"/>
    <property type="match status" value="1"/>
</dbReference>
<reference evidence="10 11" key="1">
    <citation type="journal article" date="2015" name="Genome Announc.">
        <title>Expanding the biotechnology potential of lactobacilli through comparative genomics of 213 strains and associated genera.</title>
        <authorList>
            <person name="Sun Z."/>
            <person name="Harris H.M."/>
            <person name="McCann A."/>
            <person name="Guo C."/>
            <person name="Argimon S."/>
            <person name="Zhang W."/>
            <person name="Yang X."/>
            <person name="Jeffery I.B."/>
            <person name="Cooney J.C."/>
            <person name="Kagawa T.F."/>
            <person name="Liu W."/>
            <person name="Song Y."/>
            <person name="Salvetti E."/>
            <person name="Wrobel A."/>
            <person name="Rasinkangas P."/>
            <person name="Parkhill J."/>
            <person name="Rea M.C."/>
            <person name="O'Sullivan O."/>
            <person name="Ritari J."/>
            <person name="Douillard F.P."/>
            <person name="Paul Ross R."/>
            <person name="Yang R."/>
            <person name="Briner A.E."/>
            <person name="Felis G.E."/>
            <person name="de Vos W.M."/>
            <person name="Barrangou R."/>
            <person name="Klaenhammer T.R."/>
            <person name="Caufield P.W."/>
            <person name="Cui Y."/>
            <person name="Zhang H."/>
            <person name="O'Toole P.W."/>
        </authorList>
    </citation>
    <scope>NUCLEOTIDE SEQUENCE [LARGE SCALE GENOMIC DNA]</scope>
    <source>
        <strain evidence="10 11">DSM 16634</strain>
    </source>
</reference>
<keyword evidence="4" id="KW-0808">Transferase</keyword>
<evidence type="ECO:0000256" key="5">
    <source>
        <dbReference type="ARBA" id="ARBA00022741"/>
    </source>
</evidence>
<dbReference type="PATRIC" id="fig|1423724.4.peg.833"/>
<evidence type="ECO:0000256" key="4">
    <source>
        <dbReference type="ARBA" id="ARBA00022679"/>
    </source>
</evidence>
<dbReference type="InterPro" id="IPR007685">
    <property type="entry name" value="RelA_SpoT"/>
</dbReference>
<keyword evidence="7" id="KW-0067">ATP-binding</keyword>
<evidence type="ECO:0000256" key="2">
    <source>
        <dbReference type="ARBA" id="ARBA00007476"/>
    </source>
</evidence>
<feature type="coiled-coil region" evidence="8">
    <location>
        <begin position="9"/>
        <end position="36"/>
    </location>
</feature>
<name>A0A0R1TTH3_9LACO</name>
<dbReference type="FunFam" id="3.30.460.10:FF:000012">
    <property type="entry name" value="GTP pyrophosphokinase YjbM"/>
    <property type="match status" value="1"/>
</dbReference>
<comment type="similarity">
    <text evidence="2">Belongs to the RelA/SpoT family.</text>
</comment>
<dbReference type="Gene3D" id="3.30.460.10">
    <property type="entry name" value="Beta Polymerase, domain 2"/>
    <property type="match status" value="1"/>
</dbReference>
<keyword evidence="11" id="KW-1185">Reference proteome</keyword>
<organism evidence="10 11">
    <name type="scientific">Ligilactobacillus apodemi DSM 16634 = JCM 16172</name>
    <dbReference type="NCBI Taxonomy" id="1423724"/>
    <lineage>
        <taxon>Bacteria</taxon>
        <taxon>Bacillati</taxon>
        <taxon>Bacillota</taxon>
        <taxon>Bacilli</taxon>
        <taxon>Lactobacillales</taxon>
        <taxon>Lactobacillaceae</taxon>
        <taxon>Ligilactobacillus</taxon>
    </lineage>
</organism>
<proteinExistence type="inferred from homology"/>
<dbReference type="RefSeq" id="WP_025086642.1">
    <property type="nucleotide sequence ID" value="NZ_AZFT01000053.1"/>
</dbReference>
<dbReference type="AlphaFoldDB" id="A0A0R1TTH3"/>
<dbReference type="OrthoDB" id="9789634at2"/>
<gene>
    <name evidence="10" type="ORF">FC32_GL000794</name>
</gene>
<evidence type="ECO:0000256" key="6">
    <source>
        <dbReference type="ARBA" id="ARBA00022777"/>
    </source>
</evidence>
<dbReference type="EMBL" id="AZFT01000053">
    <property type="protein sequence ID" value="KRL83540.1"/>
    <property type="molecule type" value="Genomic_DNA"/>
</dbReference>
<dbReference type="CDD" id="cd05399">
    <property type="entry name" value="NT_Rel-Spo_like"/>
    <property type="match status" value="1"/>
</dbReference>
<accession>A0A0R1TTH3</accession>
<feature type="domain" description="RelA/SpoT" evidence="9">
    <location>
        <begin position="44"/>
        <end position="165"/>
    </location>
</feature>
<evidence type="ECO:0000259" key="9">
    <source>
        <dbReference type="SMART" id="SM00954"/>
    </source>
</evidence>